<keyword evidence="2" id="KW-0813">Transport</keyword>
<evidence type="ECO:0000256" key="5">
    <source>
        <dbReference type="ARBA" id="ARBA00023136"/>
    </source>
</evidence>
<accession>A0A5P1FI95</accession>
<feature type="coiled-coil region" evidence="6">
    <location>
        <begin position="19"/>
        <end position="46"/>
    </location>
</feature>
<evidence type="ECO:0000256" key="7">
    <source>
        <dbReference type="SAM" id="Phobius"/>
    </source>
</evidence>
<proteinExistence type="predicted"/>
<keyword evidence="6" id="KW-0175">Coiled coil</keyword>
<reference evidence="9" key="1">
    <citation type="journal article" date="2017" name="Nat. Commun.">
        <title>The asparagus genome sheds light on the origin and evolution of a young Y chromosome.</title>
        <authorList>
            <person name="Harkess A."/>
            <person name="Zhou J."/>
            <person name="Xu C."/>
            <person name="Bowers J.E."/>
            <person name="Van der Hulst R."/>
            <person name="Ayyampalayam S."/>
            <person name="Mercati F."/>
            <person name="Riccardi P."/>
            <person name="McKain M.R."/>
            <person name="Kakrana A."/>
            <person name="Tang H."/>
            <person name="Ray J."/>
            <person name="Groenendijk J."/>
            <person name="Arikit S."/>
            <person name="Mathioni S.M."/>
            <person name="Nakano M."/>
            <person name="Shan H."/>
            <person name="Telgmann-Rauber A."/>
            <person name="Kanno A."/>
            <person name="Yue Z."/>
            <person name="Chen H."/>
            <person name="Li W."/>
            <person name="Chen Y."/>
            <person name="Xu X."/>
            <person name="Zhang Y."/>
            <person name="Luo S."/>
            <person name="Chen H."/>
            <person name="Gao J."/>
            <person name="Mao Z."/>
            <person name="Pires J.C."/>
            <person name="Luo M."/>
            <person name="Kudrna D."/>
            <person name="Wing R.A."/>
            <person name="Meyers B.C."/>
            <person name="Yi K."/>
            <person name="Kong H."/>
            <person name="Lavrijsen P."/>
            <person name="Sunseri F."/>
            <person name="Falavigna A."/>
            <person name="Ye Y."/>
            <person name="Leebens-Mack J.H."/>
            <person name="Chen G."/>
        </authorList>
    </citation>
    <scope>NUCLEOTIDE SEQUENCE [LARGE SCALE GENOMIC DNA]</scope>
    <source>
        <strain evidence="9">cv. DH0086</strain>
    </source>
</reference>
<dbReference type="AlphaFoldDB" id="A0A5P1FI95"/>
<organism evidence="8 9">
    <name type="scientific">Asparagus officinalis</name>
    <name type="common">Garden asparagus</name>
    <dbReference type="NCBI Taxonomy" id="4686"/>
    <lineage>
        <taxon>Eukaryota</taxon>
        <taxon>Viridiplantae</taxon>
        <taxon>Streptophyta</taxon>
        <taxon>Embryophyta</taxon>
        <taxon>Tracheophyta</taxon>
        <taxon>Spermatophyta</taxon>
        <taxon>Magnoliopsida</taxon>
        <taxon>Liliopsida</taxon>
        <taxon>Asparagales</taxon>
        <taxon>Asparagaceae</taxon>
        <taxon>Asparagoideae</taxon>
        <taxon>Asparagus</taxon>
    </lineage>
</organism>
<evidence type="ECO:0000256" key="3">
    <source>
        <dbReference type="ARBA" id="ARBA00022692"/>
    </source>
</evidence>
<feature type="transmembrane region" description="Helical" evidence="7">
    <location>
        <begin position="114"/>
        <end position="132"/>
    </location>
</feature>
<evidence type="ECO:0000256" key="2">
    <source>
        <dbReference type="ARBA" id="ARBA00022448"/>
    </source>
</evidence>
<dbReference type="GO" id="GO:0016020">
    <property type="term" value="C:membrane"/>
    <property type="evidence" value="ECO:0007669"/>
    <property type="project" value="UniProtKB-SubCell"/>
</dbReference>
<keyword evidence="3 7" id="KW-0812">Transmembrane</keyword>
<keyword evidence="9" id="KW-1185">Reference proteome</keyword>
<comment type="subcellular location">
    <subcellularLocation>
        <location evidence="1">Membrane</location>
    </subcellularLocation>
</comment>
<keyword evidence="4 7" id="KW-1133">Transmembrane helix</keyword>
<dbReference type="InterPro" id="IPR005828">
    <property type="entry name" value="MFS_sugar_transport-like"/>
</dbReference>
<evidence type="ECO:0000256" key="6">
    <source>
        <dbReference type="SAM" id="Coils"/>
    </source>
</evidence>
<dbReference type="PANTHER" id="PTHR48020">
    <property type="entry name" value="PROTON MYO-INOSITOL COTRANSPORTER"/>
    <property type="match status" value="1"/>
</dbReference>
<dbReference type="GO" id="GO:0022857">
    <property type="term" value="F:transmembrane transporter activity"/>
    <property type="evidence" value="ECO:0007669"/>
    <property type="project" value="InterPro"/>
</dbReference>
<dbReference type="Gene3D" id="1.10.286.90">
    <property type="entry name" value="MFS transporter, transmembrane helix TM10b"/>
    <property type="match status" value="1"/>
</dbReference>
<dbReference type="SUPFAM" id="SSF103473">
    <property type="entry name" value="MFS general substrate transporter"/>
    <property type="match status" value="1"/>
</dbReference>
<sequence>MGVLAMPESPRWLVMQGRLDEARLALEKMSDSSEEAEARLTDIIEAGGSTSKRDRGEGVWRMLDPSDSAHSEIFPTRLRAQGCSLGTATNRITSGVVTMTFFTLYKAISISGSFFLYATIAAAGWVFFYAFLPETKGRMLEEIEELFGKIVKEDVEMRKRGCEGDVEMKKTGYFLEGRINGEMREKDEKV</sequence>
<dbReference type="Gene3D" id="1.20.1250.20">
    <property type="entry name" value="MFS general substrate transporter like domains"/>
    <property type="match status" value="1"/>
</dbReference>
<name>A0A5P1FI95_ASPOF</name>
<evidence type="ECO:0000313" key="9">
    <source>
        <dbReference type="Proteomes" id="UP000243459"/>
    </source>
</evidence>
<protein>
    <recommendedName>
        <fullName evidence="10">Major facilitator superfamily (MFS) profile domain-containing protein</fullName>
    </recommendedName>
</protein>
<dbReference type="InterPro" id="IPR050814">
    <property type="entry name" value="Myo-inositol_Transporter"/>
</dbReference>
<dbReference type="InterPro" id="IPR036259">
    <property type="entry name" value="MFS_trans_sf"/>
</dbReference>
<dbReference type="Gramene" id="ONK76310">
    <property type="protein sequence ID" value="ONK76310"/>
    <property type="gene ID" value="A4U43_C03F26260"/>
</dbReference>
<dbReference type="EMBL" id="CM007383">
    <property type="protein sequence ID" value="ONK76310.1"/>
    <property type="molecule type" value="Genomic_DNA"/>
</dbReference>
<dbReference type="PANTHER" id="PTHR48020:SF49">
    <property type="entry name" value="SUGAR TRANSPORTER"/>
    <property type="match status" value="1"/>
</dbReference>
<evidence type="ECO:0000313" key="8">
    <source>
        <dbReference type="EMBL" id="ONK76310.1"/>
    </source>
</evidence>
<evidence type="ECO:0008006" key="10">
    <source>
        <dbReference type="Google" id="ProtNLM"/>
    </source>
</evidence>
<dbReference type="Pfam" id="PF00083">
    <property type="entry name" value="Sugar_tr"/>
    <property type="match status" value="2"/>
</dbReference>
<evidence type="ECO:0000256" key="1">
    <source>
        <dbReference type="ARBA" id="ARBA00004370"/>
    </source>
</evidence>
<dbReference type="Proteomes" id="UP000243459">
    <property type="component" value="Chromosome 3"/>
</dbReference>
<keyword evidence="5 7" id="KW-0472">Membrane</keyword>
<evidence type="ECO:0000256" key="4">
    <source>
        <dbReference type="ARBA" id="ARBA00022989"/>
    </source>
</evidence>
<gene>
    <name evidence="8" type="ORF">A4U43_C03F26260</name>
</gene>